<sequence>MFTVSSETGRLRQVLLHRPGLELQRLTPGNKDELLFDEILWARRARQEHDVFADTLRERGVQVHYLTDLLAETVKLDQGRAHVLDRTASELALGPTLAGPVRAALDAMDPALLTRHLIGGLTKADLDLAADSLLLASLDDGDFVLPPLPNHLFTRDPSAWIGGGVSLHSMARAARRRETLHLAAIYRHHPMFADAGFPVWYPGADVPLPSLEGGDIHVIGNGAVLVGMSERTAPQAVELLAERLFDADAARRVIAVRLPRRRAFMHLDTVMTMVDRDAFAVYPELPELRSYSITPGPAGRVRVSENTSLFATIARALDLDEVRVLRAAQDLPAAEREQWDDGDNVLAVEPGVVIAYERNVTTNTMLRRHGIEVITIPGGELGRGRGGPRCMSCPLERDRPEGDR</sequence>
<evidence type="ECO:0000313" key="6">
    <source>
        <dbReference type="Proteomes" id="UP001596972"/>
    </source>
</evidence>
<name>A0ABW3EFU1_9ACTN</name>
<evidence type="ECO:0000313" key="5">
    <source>
        <dbReference type="EMBL" id="MFD0899194.1"/>
    </source>
</evidence>
<dbReference type="Proteomes" id="UP001596972">
    <property type="component" value="Unassembled WGS sequence"/>
</dbReference>
<evidence type="ECO:0000256" key="3">
    <source>
        <dbReference type="HAMAP-Rule" id="MF_00242"/>
    </source>
</evidence>
<gene>
    <name evidence="3" type="primary">arcA</name>
    <name evidence="5" type="ORF">ACFQ11_02200</name>
</gene>
<keyword evidence="3" id="KW-0963">Cytoplasm</keyword>
<evidence type="ECO:0000256" key="4">
    <source>
        <dbReference type="SAM" id="MobiDB-lite"/>
    </source>
</evidence>
<proteinExistence type="inferred from homology"/>
<dbReference type="GO" id="GO:0016990">
    <property type="term" value="F:arginine deiminase activity"/>
    <property type="evidence" value="ECO:0007669"/>
    <property type="project" value="UniProtKB-EC"/>
</dbReference>
<protein>
    <recommendedName>
        <fullName evidence="3">Arginine deiminase</fullName>
        <shortName evidence="3">ADI</shortName>
        <ecNumber evidence="3">3.5.3.6</ecNumber>
    </recommendedName>
    <alternativeName>
        <fullName evidence="3">Arginine dihydrolase</fullName>
        <shortName evidence="3">AD</shortName>
    </alternativeName>
</protein>
<dbReference type="RefSeq" id="WP_378296015.1">
    <property type="nucleotide sequence ID" value="NZ_JBHTJA010000002.1"/>
</dbReference>
<evidence type="ECO:0000256" key="2">
    <source>
        <dbReference type="ARBA" id="ARBA00022801"/>
    </source>
</evidence>
<feature type="compositionally biased region" description="Basic and acidic residues" evidence="4">
    <location>
        <begin position="395"/>
        <end position="404"/>
    </location>
</feature>
<organism evidence="5 6">
    <name type="scientific">Actinomadura sediminis</name>
    <dbReference type="NCBI Taxonomy" id="1038904"/>
    <lineage>
        <taxon>Bacteria</taxon>
        <taxon>Bacillati</taxon>
        <taxon>Actinomycetota</taxon>
        <taxon>Actinomycetes</taxon>
        <taxon>Streptosporangiales</taxon>
        <taxon>Thermomonosporaceae</taxon>
        <taxon>Actinomadura</taxon>
    </lineage>
</organism>
<comment type="caution">
    <text evidence="5">The sequence shown here is derived from an EMBL/GenBank/DDBJ whole genome shotgun (WGS) entry which is preliminary data.</text>
</comment>
<dbReference type="NCBIfam" id="NF002381">
    <property type="entry name" value="PRK01388.1"/>
    <property type="match status" value="1"/>
</dbReference>
<comment type="similarity">
    <text evidence="1 3">Belongs to the arginine deiminase family.</text>
</comment>
<keyword evidence="2 3" id="KW-0378">Hydrolase</keyword>
<dbReference type="PRINTS" id="PR01466">
    <property type="entry name" value="ARGDEIMINASE"/>
</dbReference>
<dbReference type="EC" id="3.5.3.6" evidence="3"/>
<dbReference type="Gene3D" id="3.75.10.10">
    <property type="entry name" value="L-arginine/glycine Amidinotransferase, Chain A"/>
    <property type="match status" value="1"/>
</dbReference>
<dbReference type="PIRSF" id="PIRSF006356">
    <property type="entry name" value="Arg_deiminase"/>
    <property type="match status" value="1"/>
</dbReference>
<dbReference type="InterPro" id="IPR003876">
    <property type="entry name" value="Arg_deiminase"/>
</dbReference>
<feature type="active site" description="Amidino-cysteine intermediate" evidence="3">
    <location>
        <position position="390"/>
    </location>
</feature>
<dbReference type="PANTHER" id="PTHR47271">
    <property type="entry name" value="ARGININE DEIMINASE"/>
    <property type="match status" value="1"/>
</dbReference>
<dbReference type="EMBL" id="JBHTJA010000002">
    <property type="protein sequence ID" value="MFD0899194.1"/>
    <property type="molecule type" value="Genomic_DNA"/>
</dbReference>
<dbReference type="Pfam" id="PF02274">
    <property type="entry name" value="ADI"/>
    <property type="match status" value="1"/>
</dbReference>
<keyword evidence="6" id="KW-1185">Reference proteome</keyword>
<reference evidence="6" key="1">
    <citation type="journal article" date="2019" name="Int. J. Syst. Evol. Microbiol.">
        <title>The Global Catalogue of Microorganisms (GCM) 10K type strain sequencing project: providing services to taxonomists for standard genome sequencing and annotation.</title>
        <authorList>
            <consortium name="The Broad Institute Genomics Platform"/>
            <consortium name="The Broad Institute Genome Sequencing Center for Infectious Disease"/>
            <person name="Wu L."/>
            <person name="Ma J."/>
        </authorList>
    </citation>
    <scope>NUCLEOTIDE SEQUENCE [LARGE SCALE GENOMIC DNA]</scope>
    <source>
        <strain evidence="6">JCM 31202</strain>
    </source>
</reference>
<dbReference type="PANTHER" id="PTHR47271:SF2">
    <property type="entry name" value="ARGININE DEIMINASE"/>
    <property type="match status" value="1"/>
</dbReference>
<evidence type="ECO:0000256" key="1">
    <source>
        <dbReference type="ARBA" id="ARBA00010206"/>
    </source>
</evidence>
<feature type="region of interest" description="Disordered" evidence="4">
    <location>
        <begin position="383"/>
        <end position="404"/>
    </location>
</feature>
<dbReference type="Gene3D" id="1.10.3930.10">
    <property type="entry name" value="Arginine deiminase"/>
    <property type="match status" value="1"/>
</dbReference>
<comment type="pathway">
    <text evidence="3">Amino-acid degradation; L-arginine degradation via ADI pathway; carbamoyl phosphate from L-arginine: step 1/2.</text>
</comment>
<comment type="catalytic activity">
    <reaction evidence="3">
        <text>L-arginine + H2O = L-citrulline + NH4(+)</text>
        <dbReference type="Rhea" id="RHEA:19597"/>
        <dbReference type="ChEBI" id="CHEBI:15377"/>
        <dbReference type="ChEBI" id="CHEBI:28938"/>
        <dbReference type="ChEBI" id="CHEBI:32682"/>
        <dbReference type="ChEBI" id="CHEBI:57743"/>
        <dbReference type="EC" id="3.5.3.6"/>
    </reaction>
</comment>
<comment type="subcellular location">
    <subcellularLocation>
        <location evidence="3">Cytoplasm</location>
    </subcellularLocation>
</comment>
<accession>A0ABW3EFU1</accession>
<dbReference type="HAMAP" id="MF_00242">
    <property type="entry name" value="Arg_deiminase"/>
    <property type="match status" value="1"/>
</dbReference>
<dbReference type="SUPFAM" id="SSF55909">
    <property type="entry name" value="Pentein"/>
    <property type="match status" value="1"/>
</dbReference>
<keyword evidence="3" id="KW-0056">Arginine metabolism</keyword>